<gene>
    <name evidence="1" type="ORF">LCGC14_2267830</name>
</gene>
<reference evidence="1" key="1">
    <citation type="journal article" date="2015" name="Nature">
        <title>Complex archaea that bridge the gap between prokaryotes and eukaryotes.</title>
        <authorList>
            <person name="Spang A."/>
            <person name="Saw J.H."/>
            <person name="Jorgensen S.L."/>
            <person name="Zaremba-Niedzwiedzka K."/>
            <person name="Martijn J."/>
            <person name="Lind A.E."/>
            <person name="van Eijk R."/>
            <person name="Schleper C."/>
            <person name="Guy L."/>
            <person name="Ettema T.J."/>
        </authorList>
    </citation>
    <scope>NUCLEOTIDE SEQUENCE</scope>
</reference>
<dbReference type="AlphaFoldDB" id="A0A0F9CY02"/>
<organism evidence="1">
    <name type="scientific">marine sediment metagenome</name>
    <dbReference type="NCBI Taxonomy" id="412755"/>
    <lineage>
        <taxon>unclassified sequences</taxon>
        <taxon>metagenomes</taxon>
        <taxon>ecological metagenomes</taxon>
    </lineage>
</organism>
<evidence type="ECO:0000313" key="1">
    <source>
        <dbReference type="EMBL" id="KKL54199.1"/>
    </source>
</evidence>
<accession>A0A0F9CY02</accession>
<feature type="non-terminal residue" evidence="1">
    <location>
        <position position="1"/>
    </location>
</feature>
<protein>
    <submittedName>
        <fullName evidence="1">Uncharacterized protein</fullName>
    </submittedName>
</protein>
<dbReference type="EMBL" id="LAZR01031284">
    <property type="protein sequence ID" value="KKL54199.1"/>
    <property type="molecule type" value="Genomic_DNA"/>
</dbReference>
<proteinExistence type="predicted"/>
<sequence length="31" mass="3131">ATITHDDCTCHVQAARAAIAKAAGVHSEVSP</sequence>
<name>A0A0F9CY02_9ZZZZ</name>
<comment type="caution">
    <text evidence="1">The sequence shown here is derived from an EMBL/GenBank/DDBJ whole genome shotgun (WGS) entry which is preliminary data.</text>
</comment>